<dbReference type="EMBL" id="HBEJ01000474">
    <property type="protein sequence ID" value="CAD8359060.1"/>
    <property type="molecule type" value="Transcribed_RNA"/>
</dbReference>
<gene>
    <name evidence="3" type="ORF">MPOL1434_LOCUS280</name>
</gene>
<dbReference type="AlphaFoldDB" id="A0A7S0ABY1"/>
<accession>A0A7S0ABY1</accession>
<feature type="compositionally biased region" description="Acidic residues" evidence="1">
    <location>
        <begin position="253"/>
        <end position="273"/>
    </location>
</feature>
<feature type="chain" id="PRO_5031293018" evidence="2">
    <location>
        <begin position="23"/>
        <end position="314"/>
    </location>
</feature>
<keyword evidence="2" id="KW-0732">Signal</keyword>
<feature type="region of interest" description="Disordered" evidence="1">
    <location>
        <begin position="245"/>
        <end position="288"/>
    </location>
</feature>
<feature type="compositionally biased region" description="Basic and acidic residues" evidence="1">
    <location>
        <begin position="274"/>
        <end position="288"/>
    </location>
</feature>
<name>A0A7S0ABY1_9STRA</name>
<reference evidence="3" key="1">
    <citation type="submission" date="2021-01" db="EMBL/GenBank/DDBJ databases">
        <authorList>
            <person name="Corre E."/>
            <person name="Pelletier E."/>
            <person name="Niang G."/>
            <person name="Scheremetjew M."/>
            <person name="Finn R."/>
            <person name="Kale V."/>
            <person name="Holt S."/>
            <person name="Cochrane G."/>
            <person name="Meng A."/>
            <person name="Brown T."/>
            <person name="Cohen L."/>
        </authorList>
    </citation>
    <scope>NUCLEOTIDE SEQUENCE</scope>
    <source>
        <strain evidence="3">CCMP3303</strain>
    </source>
</reference>
<evidence type="ECO:0000256" key="1">
    <source>
        <dbReference type="SAM" id="MobiDB-lite"/>
    </source>
</evidence>
<proteinExistence type="predicted"/>
<protein>
    <submittedName>
        <fullName evidence="3">Uncharacterized protein</fullName>
    </submittedName>
</protein>
<feature type="signal peptide" evidence="2">
    <location>
        <begin position="1"/>
        <end position="22"/>
    </location>
</feature>
<evidence type="ECO:0000313" key="3">
    <source>
        <dbReference type="EMBL" id="CAD8359060.1"/>
    </source>
</evidence>
<evidence type="ECO:0000256" key="2">
    <source>
        <dbReference type="SAM" id="SignalP"/>
    </source>
</evidence>
<sequence length="314" mass="36035">MRRFTTAVLALPLMSIAAVADAEVGSHRDQKVERLQRRLRRRLTPFVSKVQFTDHEVDDIWKERDIAKHNKEVPEEKPVDDVPPVVLPEEATKEDEFVCKSAGTYCGNKAKCEQYTDEYEADPNGKAKMDCFCGHAWGFENMYCDETKGFDSKKNCACDDDTKVDDLARDDVELNDPEVVGTDLVAACVRYSLGVEDEYEWITERISKEKYTRLVISEEGAVLPEECTKHFEDCDPNGLVCAENEADRHHNDEVEDETETPEEEDDEADDEETLLEKKEMEKELREEEEVLEAKIKELESILKKDRAGRKEGKK</sequence>
<organism evidence="3">
    <name type="scientific">Minutocellus polymorphus</name>
    <dbReference type="NCBI Taxonomy" id="265543"/>
    <lineage>
        <taxon>Eukaryota</taxon>
        <taxon>Sar</taxon>
        <taxon>Stramenopiles</taxon>
        <taxon>Ochrophyta</taxon>
        <taxon>Bacillariophyta</taxon>
        <taxon>Mediophyceae</taxon>
        <taxon>Cymatosirophycidae</taxon>
        <taxon>Cymatosirales</taxon>
        <taxon>Cymatosiraceae</taxon>
        <taxon>Minutocellus</taxon>
    </lineage>
</organism>